<dbReference type="OrthoDB" id="272077at2759"/>
<dbReference type="AlphaFoldDB" id="A0A9N8WHU3"/>
<gene>
    <name evidence="1" type="ORF">ALEPTO_LOCUS2683</name>
</gene>
<sequence>MAREISQQILDQNFGKVIESTELLRQDEFLSSSSLSLTSLTSGINSNNPHELQPNQQLQINQLPLQAITIIRIQDYFFESLDLGVSIKKMVSQFPESLQQDLVSPSDLVQCLENIITDTSATTKNKALLGFCYEYGIGTTPKLNLAFNLYHEAALRNDKYAQNFCYSKGHGGKVDLYKAAYWYRRSAQLENSHGQFTLGAMYWSGRGVSRDLHDAFKYLRRAYGNGNETAIRFLLWRG</sequence>
<reference evidence="1" key="1">
    <citation type="submission" date="2021-06" db="EMBL/GenBank/DDBJ databases">
        <authorList>
            <person name="Kallberg Y."/>
            <person name="Tangrot J."/>
            <person name="Rosling A."/>
        </authorList>
    </citation>
    <scope>NUCLEOTIDE SEQUENCE</scope>
    <source>
        <strain evidence="1">FL130A</strain>
    </source>
</reference>
<dbReference type="EMBL" id="CAJVPS010000417">
    <property type="protein sequence ID" value="CAG8484928.1"/>
    <property type="molecule type" value="Genomic_DNA"/>
</dbReference>
<dbReference type="SUPFAM" id="SSF81901">
    <property type="entry name" value="HCP-like"/>
    <property type="match status" value="1"/>
</dbReference>
<dbReference type="InterPro" id="IPR011990">
    <property type="entry name" value="TPR-like_helical_dom_sf"/>
</dbReference>
<dbReference type="PANTHER" id="PTHR45011:SF1">
    <property type="entry name" value="DAP3-BINDING CELL DEATH ENHANCER 1"/>
    <property type="match status" value="1"/>
</dbReference>
<organism evidence="1 2">
    <name type="scientific">Ambispora leptoticha</name>
    <dbReference type="NCBI Taxonomy" id="144679"/>
    <lineage>
        <taxon>Eukaryota</taxon>
        <taxon>Fungi</taxon>
        <taxon>Fungi incertae sedis</taxon>
        <taxon>Mucoromycota</taxon>
        <taxon>Glomeromycotina</taxon>
        <taxon>Glomeromycetes</taxon>
        <taxon>Archaeosporales</taxon>
        <taxon>Ambisporaceae</taxon>
        <taxon>Ambispora</taxon>
    </lineage>
</organism>
<name>A0A9N8WHU3_9GLOM</name>
<dbReference type="InterPro" id="IPR006597">
    <property type="entry name" value="Sel1-like"/>
</dbReference>
<dbReference type="Proteomes" id="UP000789508">
    <property type="component" value="Unassembled WGS sequence"/>
</dbReference>
<dbReference type="SMART" id="SM00671">
    <property type="entry name" value="SEL1"/>
    <property type="match status" value="3"/>
</dbReference>
<dbReference type="Gene3D" id="1.25.40.10">
    <property type="entry name" value="Tetratricopeptide repeat domain"/>
    <property type="match status" value="1"/>
</dbReference>
<accession>A0A9N8WHU3</accession>
<dbReference type="Pfam" id="PF08238">
    <property type="entry name" value="Sel1"/>
    <property type="match status" value="3"/>
</dbReference>
<dbReference type="PANTHER" id="PTHR45011">
    <property type="entry name" value="DAP3-BINDING CELL DEATH ENHANCER 1"/>
    <property type="match status" value="1"/>
</dbReference>
<proteinExistence type="predicted"/>
<evidence type="ECO:0000313" key="1">
    <source>
        <dbReference type="EMBL" id="CAG8484928.1"/>
    </source>
</evidence>
<comment type="caution">
    <text evidence="1">The sequence shown here is derived from an EMBL/GenBank/DDBJ whole genome shotgun (WGS) entry which is preliminary data.</text>
</comment>
<keyword evidence="2" id="KW-1185">Reference proteome</keyword>
<dbReference type="InterPro" id="IPR052748">
    <property type="entry name" value="ISR_Activator"/>
</dbReference>
<evidence type="ECO:0000313" key="2">
    <source>
        <dbReference type="Proteomes" id="UP000789508"/>
    </source>
</evidence>
<protein>
    <submittedName>
        <fullName evidence="1">489_t:CDS:1</fullName>
    </submittedName>
</protein>